<keyword evidence="3" id="KW-0963">Cytoplasm</keyword>
<dbReference type="STRING" id="98765.A0A2R6PJ87"/>
<dbReference type="InterPro" id="IPR001180">
    <property type="entry name" value="CNH_dom"/>
</dbReference>
<gene>
    <name evidence="6" type="ORF">PHLCEN_2v4777</name>
</gene>
<accession>A0A2R6PJ87</accession>
<evidence type="ECO:0000313" key="6">
    <source>
        <dbReference type="EMBL" id="PSR92132.1"/>
    </source>
</evidence>
<reference evidence="6 7" key="1">
    <citation type="submission" date="2018-02" db="EMBL/GenBank/DDBJ databases">
        <title>Genome sequence of the basidiomycete white-rot fungus Phlebia centrifuga.</title>
        <authorList>
            <person name="Granchi Z."/>
            <person name="Peng M."/>
            <person name="de Vries R.P."/>
            <person name="Hilden K."/>
            <person name="Makela M.R."/>
            <person name="Grigoriev I."/>
            <person name="Riley R."/>
        </authorList>
    </citation>
    <scope>NUCLEOTIDE SEQUENCE [LARGE SCALE GENOMIC DNA]</scope>
    <source>
        <strain evidence="6 7">FBCC195</strain>
    </source>
</reference>
<dbReference type="GO" id="GO:0005737">
    <property type="term" value="C:cytoplasm"/>
    <property type="evidence" value="ECO:0007669"/>
    <property type="project" value="UniProtKB-SubCell"/>
</dbReference>
<dbReference type="InterPro" id="IPR032914">
    <property type="entry name" value="Vam6/VPS39/TRAP1"/>
</dbReference>
<evidence type="ECO:0000256" key="3">
    <source>
        <dbReference type="ARBA" id="ARBA00022490"/>
    </source>
</evidence>
<dbReference type="Proteomes" id="UP000186601">
    <property type="component" value="Unassembled WGS sequence"/>
</dbReference>
<comment type="subcellular location">
    <subcellularLocation>
        <location evidence="1">Cytoplasm</location>
    </subcellularLocation>
</comment>
<organism evidence="6 7">
    <name type="scientific">Hermanssonia centrifuga</name>
    <dbReference type="NCBI Taxonomy" id="98765"/>
    <lineage>
        <taxon>Eukaryota</taxon>
        <taxon>Fungi</taxon>
        <taxon>Dikarya</taxon>
        <taxon>Basidiomycota</taxon>
        <taxon>Agaricomycotina</taxon>
        <taxon>Agaricomycetes</taxon>
        <taxon>Polyporales</taxon>
        <taxon>Meruliaceae</taxon>
        <taxon>Hermanssonia</taxon>
    </lineage>
</organism>
<protein>
    <recommendedName>
        <fullName evidence="5">CNH domain-containing protein</fullName>
    </recommendedName>
</protein>
<keyword evidence="4" id="KW-0653">Protein transport</keyword>
<dbReference type="PANTHER" id="PTHR12894">
    <property type="entry name" value="CNH DOMAIN CONTAINING"/>
    <property type="match status" value="1"/>
</dbReference>
<evidence type="ECO:0000256" key="4">
    <source>
        <dbReference type="ARBA" id="ARBA00022927"/>
    </source>
</evidence>
<keyword evidence="7" id="KW-1185">Reference proteome</keyword>
<dbReference type="AlphaFoldDB" id="A0A2R6PJ87"/>
<comment type="caution">
    <text evidence="6">The sequence shown here is derived from an EMBL/GenBank/DDBJ whole genome shotgun (WGS) entry which is preliminary data.</text>
</comment>
<dbReference type="GO" id="GO:0006914">
    <property type="term" value="P:autophagy"/>
    <property type="evidence" value="ECO:0007669"/>
    <property type="project" value="TreeGrafter"/>
</dbReference>
<evidence type="ECO:0000256" key="2">
    <source>
        <dbReference type="ARBA" id="ARBA00022448"/>
    </source>
</evidence>
<dbReference type="GO" id="GO:0015031">
    <property type="term" value="P:protein transport"/>
    <property type="evidence" value="ECO:0007669"/>
    <property type="project" value="UniProtKB-KW"/>
</dbReference>
<dbReference type="GO" id="GO:0016020">
    <property type="term" value="C:membrane"/>
    <property type="evidence" value="ECO:0007669"/>
    <property type="project" value="TreeGrafter"/>
</dbReference>
<feature type="domain" description="CNH" evidence="5">
    <location>
        <begin position="1"/>
        <end position="205"/>
    </location>
</feature>
<dbReference type="Pfam" id="PF00780">
    <property type="entry name" value="CNH"/>
    <property type="match status" value="1"/>
</dbReference>
<dbReference type="OrthoDB" id="5325112at2759"/>
<dbReference type="PROSITE" id="PS50219">
    <property type="entry name" value="CNH"/>
    <property type="match status" value="1"/>
</dbReference>
<keyword evidence="2" id="KW-0813">Transport</keyword>
<sequence>MIPANVIKPLRNVVTLAIDDRDSRRPPLSRSDVPQPVDPIEFCVIKRSSISIYTLKDRLLFVKDIPFSGATLARRTGRHLCVADQENYNMIDLEAASLFPLLPLSQVPDSGPIKPSITVISESEFLIVSWTGASTLGVFITGDGDPVRGTLEWSSLPISISFDYPYAMTLLPNETVEIHSIETQALVQVVKINSIAHSPTNPGLSALIACANGFFVPSTQRSEKLRPTSVRLIRPKTQVKSKERAETETLDKEDLLQI</sequence>
<evidence type="ECO:0000256" key="1">
    <source>
        <dbReference type="ARBA" id="ARBA00004496"/>
    </source>
</evidence>
<dbReference type="GO" id="GO:0034058">
    <property type="term" value="P:endosomal vesicle fusion"/>
    <property type="evidence" value="ECO:0007669"/>
    <property type="project" value="TreeGrafter"/>
</dbReference>
<dbReference type="EMBL" id="MLYV02000480">
    <property type="protein sequence ID" value="PSR92132.1"/>
    <property type="molecule type" value="Genomic_DNA"/>
</dbReference>
<proteinExistence type="predicted"/>
<name>A0A2R6PJ87_9APHY</name>
<evidence type="ECO:0000259" key="5">
    <source>
        <dbReference type="PROSITE" id="PS50219"/>
    </source>
</evidence>
<dbReference type="PANTHER" id="PTHR12894:SF27">
    <property type="entry name" value="TRANSFORMING GROWTH FACTOR-BETA RECEPTOR-ASSOCIATED PROTEIN 1"/>
    <property type="match status" value="1"/>
</dbReference>
<evidence type="ECO:0000313" key="7">
    <source>
        <dbReference type="Proteomes" id="UP000186601"/>
    </source>
</evidence>